<dbReference type="NCBIfam" id="TIGR01777">
    <property type="entry name" value="yfcH"/>
    <property type="match status" value="1"/>
</dbReference>
<protein>
    <submittedName>
        <fullName evidence="5">TIGR01777 family oxidoreductase</fullName>
    </submittedName>
</protein>
<evidence type="ECO:0000313" key="5">
    <source>
        <dbReference type="EMBL" id="MEE6262161.1"/>
    </source>
</evidence>
<gene>
    <name evidence="4" type="ORF">V1633_18545</name>
    <name evidence="5" type="ORF">V1633_27110</name>
</gene>
<keyword evidence="6" id="KW-1185">Reference proteome</keyword>
<dbReference type="RefSeq" id="WP_331215607.1">
    <property type="nucleotide sequence ID" value="NZ_JAZGQK010000016.1"/>
</dbReference>
<evidence type="ECO:0000256" key="1">
    <source>
        <dbReference type="ARBA" id="ARBA00009353"/>
    </source>
</evidence>
<dbReference type="EMBL" id="JAZGQK010000025">
    <property type="protein sequence ID" value="MEE6262161.1"/>
    <property type="molecule type" value="Genomic_DNA"/>
</dbReference>
<dbReference type="EMBL" id="JAZGQK010000016">
    <property type="protein sequence ID" value="MEE6260487.1"/>
    <property type="molecule type" value="Genomic_DNA"/>
</dbReference>
<proteinExistence type="inferred from homology"/>
<evidence type="ECO:0000313" key="6">
    <source>
        <dbReference type="Proteomes" id="UP001332243"/>
    </source>
</evidence>
<dbReference type="SUPFAM" id="SSF51735">
    <property type="entry name" value="NAD(P)-binding Rossmann-fold domains"/>
    <property type="match status" value="1"/>
</dbReference>
<dbReference type="Gene3D" id="3.40.50.720">
    <property type="entry name" value="NAD(P)-binding Rossmann-like Domain"/>
    <property type="match status" value="1"/>
</dbReference>
<sequence length="298" mass="32200">MRIAVAGSSGFLGTRLTDRLRTEGHEIVRLVRRPVRAPDEIRWDPAAGQLDPATLSDVDAVINLAGTNISDRRWNGEFKDLLRASRVDTTATLARSIAALPADQRPRVLLNGSAIGWYGDTGDRPVEEDAPAGDGFMADLCRVWEAATAPAEQAGIRVVRLRIGLPLDRTGGFLKPQLLPYRLGIAGKFGDGRQWIPWISMADCLSALSFLLANDEIAGPVNVVGPAPATNAEFTRALGRELHRPTVMPVPGIALRILLGEMSIEAMRSLRVLPGVLGRAGFHYEHPDLVSALRAALD</sequence>
<evidence type="ECO:0000259" key="2">
    <source>
        <dbReference type="Pfam" id="PF01370"/>
    </source>
</evidence>
<organism evidence="5 6">
    <name type="scientific">Plantactinospora sonchi</name>
    <dbReference type="NCBI Taxonomy" id="1544735"/>
    <lineage>
        <taxon>Bacteria</taxon>
        <taxon>Bacillati</taxon>
        <taxon>Actinomycetota</taxon>
        <taxon>Actinomycetes</taxon>
        <taxon>Micromonosporales</taxon>
        <taxon>Micromonosporaceae</taxon>
        <taxon>Plantactinospora</taxon>
    </lineage>
</organism>
<dbReference type="InterPro" id="IPR013549">
    <property type="entry name" value="DUF1731"/>
</dbReference>
<dbReference type="PANTHER" id="PTHR11092">
    <property type="entry name" value="SUGAR NUCLEOTIDE EPIMERASE RELATED"/>
    <property type="match status" value="1"/>
</dbReference>
<dbReference type="Pfam" id="PF08338">
    <property type="entry name" value="DUF1731"/>
    <property type="match status" value="1"/>
</dbReference>
<dbReference type="InterPro" id="IPR010099">
    <property type="entry name" value="SDR39U1"/>
</dbReference>
<comment type="caution">
    <text evidence="5">The sequence shown here is derived from an EMBL/GenBank/DDBJ whole genome shotgun (WGS) entry which is preliminary data.</text>
</comment>
<evidence type="ECO:0000313" key="4">
    <source>
        <dbReference type="EMBL" id="MEE6260487.1"/>
    </source>
</evidence>
<accession>A0ABU7S0S3</accession>
<dbReference type="InterPro" id="IPR001509">
    <property type="entry name" value="Epimerase_deHydtase"/>
</dbReference>
<reference evidence="5 6" key="1">
    <citation type="submission" date="2024-01" db="EMBL/GenBank/DDBJ databases">
        <title>Genome insights into Plantactinospora sonchi sp. nov.</title>
        <authorList>
            <person name="Wang L."/>
        </authorList>
    </citation>
    <scope>NUCLEOTIDE SEQUENCE [LARGE SCALE GENOMIC DNA]</scope>
    <source>
        <strain evidence="5 6">NEAU-QY2</strain>
    </source>
</reference>
<dbReference type="InterPro" id="IPR036291">
    <property type="entry name" value="NAD(P)-bd_dom_sf"/>
</dbReference>
<dbReference type="PANTHER" id="PTHR11092:SF0">
    <property type="entry name" value="EPIMERASE FAMILY PROTEIN SDR39U1"/>
    <property type="match status" value="1"/>
</dbReference>
<dbReference type="Proteomes" id="UP001332243">
    <property type="component" value="Unassembled WGS sequence"/>
</dbReference>
<evidence type="ECO:0000259" key="3">
    <source>
        <dbReference type="Pfam" id="PF08338"/>
    </source>
</evidence>
<dbReference type="Pfam" id="PF01370">
    <property type="entry name" value="Epimerase"/>
    <property type="match status" value="1"/>
</dbReference>
<comment type="similarity">
    <text evidence="1">Belongs to the NAD(P)-dependent epimerase/dehydratase family. SDR39U1 subfamily.</text>
</comment>
<feature type="domain" description="NAD-dependent epimerase/dehydratase" evidence="2">
    <location>
        <begin position="3"/>
        <end position="216"/>
    </location>
</feature>
<name>A0ABU7S0S3_9ACTN</name>
<feature type="domain" description="DUF1731" evidence="3">
    <location>
        <begin position="250"/>
        <end position="295"/>
    </location>
</feature>